<dbReference type="InterPro" id="IPR024420">
    <property type="entry name" value="TRAPP_III_complex_Trs85"/>
</dbReference>
<evidence type="ECO:0000313" key="14">
    <source>
        <dbReference type="EMBL" id="CAH4031118.1"/>
    </source>
</evidence>
<keyword evidence="3" id="KW-0723">Serine/threonine-protein kinase</keyword>
<dbReference type="PROSITE" id="PS00108">
    <property type="entry name" value="PROTEIN_KINASE_ST"/>
    <property type="match status" value="1"/>
</dbReference>
<comment type="caution">
    <text evidence="14">The sequence shown here is derived from an EMBL/GenBank/DDBJ whole genome shotgun (WGS) entry which is preliminary data.</text>
</comment>
<dbReference type="InterPro" id="IPR058541">
    <property type="entry name" value="Ig_TPPC8_1st"/>
</dbReference>
<comment type="function">
    <text evidence="9">Casein kinases are operationally defined by their preferential utilization of acidic proteins such as caseins as substrates. The alpha chain contains the catalytic site. May participate in Wnt signaling.</text>
</comment>
<dbReference type="CDD" id="cd14132">
    <property type="entry name" value="STKc_CK2_alpha"/>
    <property type="match status" value="1"/>
</dbReference>
<keyword evidence="15" id="KW-1185">Reference proteome</keyword>
<dbReference type="SUPFAM" id="SSF56112">
    <property type="entry name" value="Protein kinase-like (PK-like)"/>
    <property type="match status" value="1"/>
</dbReference>
<evidence type="ECO:0000256" key="3">
    <source>
        <dbReference type="ARBA" id="ARBA00022527"/>
    </source>
</evidence>
<evidence type="ECO:0000313" key="15">
    <source>
        <dbReference type="Proteomes" id="UP001152562"/>
    </source>
</evidence>
<dbReference type="PANTHER" id="PTHR12975">
    <property type="entry name" value="TRANSPORT PROTEIN TRAPP"/>
    <property type="match status" value="1"/>
</dbReference>
<evidence type="ECO:0000256" key="8">
    <source>
        <dbReference type="ARBA" id="ARBA00048679"/>
    </source>
</evidence>
<dbReference type="InterPro" id="IPR000719">
    <property type="entry name" value="Prot_kinase_dom"/>
</dbReference>
<evidence type="ECO:0000256" key="5">
    <source>
        <dbReference type="ARBA" id="ARBA00022741"/>
    </source>
</evidence>
<proteinExistence type="predicted"/>
<dbReference type="InterPro" id="IPR045216">
    <property type="entry name" value="CK2_alpha"/>
</dbReference>
<keyword evidence="5 11" id="KW-0547">Nucleotide-binding</keyword>
<dbReference type="FunFam" id="1.10.510.10:FF:000059">
    <property type="entry name" value="Casein kinase II subunit alpha"/>
    <property type="match status" value="1"/>
</dbReference>
<organism evidence="14 15">
    <name type="scientific">Pieris brassicae</name>
    <name type="common">White butterfly</name>
    <name type="synonym">Large white butterfly</name>
    <dbReference type="NCBI Taxonomy" id="7116"/>
    <lineage>
        <taxon>Eukaryota</taxon>
        <taxon>Metazoa</taxon>
        <taxon>Ecdysozoa</taxon>
        <taxon>Arthropoda</taxon>
        <taxon>Hexapoda</taxon>
        <taxon>Insecta</taxon>
        <taxon>Pterygota</taxon>
        <taxon>Neoptera</taxon>
        <taxon>Endopterygota</taxon>
        <taxon>Lepidoptera</taxon>
        <taxon>Glossata</taxon>
        <taxon>Ditrysia</taxon>
        <taxon>Papilionoidea</taxon>
        <taxon>Pieridae</taxon>
        <taxon>Pierinae</taxon>
        <taxon>Pieris</taxon>
    </lineage>
</organism>
<keyword evidence="6" id="KW-0418">Kinase</keyword>
<gene>
    <name evidence="14" type="ORF">PIBRA_LOCUS7686</name>
</gene>
<dbReference type="GO" id="GO:0004674">
    <property type="term" value="F:protein serine/threonine kinase activity"/>
    <property type="evidence" value="ECO:0007669"/>
    <property type="project" value="UniProtKB-KW"/>
</dbReference>
<dbReference type="PROSITE" id="PS00107">
    <property type="entry name" value="PROTEIN_KINASE_ATP"/>
    <property type="match status" value="1"/>
</dbReference>
<feature type="domain" description="Protein kinase" evidence="13">
    <location>
        <begin position="1421"/>
        <end position="1706"/>
    </location>
</feature>
<dbReference type="InterPro" id="IPR017441">
    <property type="entry name" value="Protein_kinase_ATP_BS"/>
</dbReference>
<dbReference type="Proteomes" id="UP001152562">
    <property type="component" value="Unassembled WGS sequence"/>
</dbReference>
<evidence type="ECO:0000256" key="7">
    <source>
        <dbReference type="ARBA" id="ARBA00022840"/>
    </source>
</evidence>
<dbReference type="SMART" id="SM00220">
    <property type="entry name" value="S_TKc"/>
    <property type="match status" value="1"/>
</dbReference>
<feature type="region of interest" description="Disordered" evidence="12">
    <location>
        <begin position="1716"/>
        <end position="1735"/>
    </location>
</feature>
<feature type="compositionally biased region" description="Polar residues" evidence="12">
    <location>
        <begin position="1716"/>
        <end position="1726"/>
    </location>
</feature>
<dbReference type="InterPro" id="IPR057651">
    <property type="entry name" value="Ig_TPPC8_C"/>
</dbReference>
<evidence type="ECO:0000256" key="6">
    <source>
        <dbReference type="ARBA" id="ARBA00022777"/>
    </source>
</evidence>
<dbReference type="FunFam" id="3.30.200.20:FF:000088">
    <property type="entry name" value="Casein kinase II subunit alpha"/>
    <property type="match status" value="1"/>
</dbReference>
<sequence length="1735" mass="196759">MSKTPQEFIQSSFSPLVATLCSAKVENIVSKNNLSLSELLQPFATCNWEGQFREPGGSVCIVKNWKLVIRDVNWKPLQPTEARRQLNNAALFNYDDKTVPKTIDGHKFDVPQETPWFDAWRETYFQVQFPSDHEFTKHFLSCIIVASTLDENIVDTYNSLNQQCAQIQNVTPPKLPKWFNNSVLKSYLLLHDASLVSKEKAESAFDTMKQTFGAVNCFLLTINSRQTTDAKLSVDYWKNCYKKPSELPVVSRTLSLSTSNLLFAQQESSSTVSTENIVTPEEKPVTITDQDGSHPLTANESDVYDNANSLQTHSFSGSSESVNVLGKPFDNADIHGAALNNNDIDAIKKFIQDYASKALLPYIEKQIAQLTEVVANKKGVSRSLLSATKRWFTTGKSGTTTVNNTVIYSSDCPELQLRRLGDLWFLCGQWQRAFDAYHTAKREFYADSAWLCYAGALEMAAISAFMSGEANRKTHAYMEESIVTYLNTCRMVQYAVRATLLSIPCLLHHGLHGEAAKQLIRMTSEDSDLRSAMLLEQAALCFLLGPSNKTMSRKYAFHMVLAGHRFSKAGQKKHAHRCYRQAYQVYQESGWRLSTDHVQFALGRLAGSLKMSADAARWLSGPLSRDSQQPETQQDAFLREFMLAHQQWVESSEEFKKRLPTLPVPLLIGEETAVLCAGPSPLSSPGRTPATSVSFNNISDLTDNLYWSKLEESLLQVAQGSVPMIFKPTTDLYTQKNDSSPIVPQGEPIHVAITLKNPLKVPLLLTDMELLWNFTPSSSGVVQGEIYNNEYSIAAGQVLESNVIHGPKIKSLHLEGECQKMVSFTITPLKVGLLDIQGFVYKLINASDRRQNENSVAVMGKLALNGSNKRLHITVIDHAPCLQVTFAETNTDVISGEILTVDMDFRNVGPAAMNNLHIAVSHPECMYVVSPDDTDDFKYLYQDKYKEPPDSSDERTARAQLRLQASQRRVRCISRGADAGVGCTGTLLLRPHSAASTLYMLMYYETGLRARPYRLLRHVFRFTTKDVVEVLVTPRRCLGESDDKVLENTRFAVEVKNISNEKDENISLDVLEVSLLSRQWKLTDITGVLDVNSSLIARERLHLIFKAVRIFQDVPEGEVINSCLKVSKDGVPNVDSVNKLPFSKFVLDHVPSLLDNFDSPNNHGDRTGLIQSMFILRWKAYNNKNGTTTIGQHCLWLDGFSKTISRNREKIDHGLVDDFKSKLELSDPKGKTEKSTVVILKLEHSNYVNHNFKRKKLCIIPIAVNIVNCYGVPVNVFIDMFKQQNRESTGMLGWAGALNNGFDPDSKELGLKVTLQKFESRKLQVNALCAIPGTYTVGAAFSITTNIGPDKDNCRNVLVSLLKTYAISGKSIVDKTLGWQRYHTMAVPSRARVYADVNSQKPREYWDYESFVVDWGNQEDYELVRKLGRGKYSEVFEAINIKNNEKCVVKILKPVKKKKIRREIKILENLRGGTNIISLQAVVKDPVSRTPALIFEHVNNTDFKQLYQTLTDYDIRYYLYELLKALDYCHSMGIMHRDVKPHNVMIDHDNRKLRLIDWGLAEFYHPGQEYNVRVASRYFKGPELLVDYQMYDYSLDMWSLGCMLASMIFRKEPFFHGHDNYDQLVRIVKVLGTEELFEYLDKYHIELDPRYNDILGRHSRKRWDRFVHSENQHLVSPEALDFLDRLLRYDHYERYTAREAMDHPYFYPIVKEQGRMASSNSPTPNALQGAINAKE</sequence>
<dbReference type="PANTHER" id="PTHR12975:SF6">
    <property type="entry name" value="TRAFFICKING PROTEIN PARTICLE COMPLEX SUBUNIT 8"/>
    <property type="match status" value="1"/>
</dbReference>
<accession>A0A9P0XDU3</accession>
<dbReference type="GO" id="GO:1990072">
    <property type="term" value="C:TRAPPIII protein complex"/>
    <property type="evidence" value="ECO:0007669"/>
    <property type="project" value="TreeGrafter"/>
</dbReference>
<evidence type="ECO:0000256" key="1">
    <source>
        <dbReference type="ARBA" id="ARBA00011270"/>
    </source>
</evidence>
<dbReference type="Pfam" id="PF12739">
    <property type="entry name" value="TRAPPC-Trs85"/>
    <property type="match status" value="1"/>
</dbReference>
<evidence type="ECO:0000259" key="13">
    <source>
        <dbReference type="PROSITE" id="PS50011"/>
    </source>
</evidence>
<evidence type="ECO:0000256" key="2">
    <source>
        <dbReference type="ARBA" id="ARBA00012513"/>
    </source>
</evidence>
<keyword evidence="7 11" id="KW-0067">ATP-binding</keyword>
<dbReference type="Pfam" id="PF00069">
    <property type="entry name" value="Pkinase"/>
    <property type="match status" value="1"/>
</dbReference>
<evidence type="ECO:0000256" key="10">
    <source>
        <dbReference type="ARBA" id="ARBA00071078"/>
    </source>
</evidence>
<reference evidence="14" key="1">
    <citation type="submission" date="2022-05" db="EMBL/GenBank/DDBJ databases">
        <authorList>
            <person name="Okamura Y."/>
        </authorList>
    </citation>
    <scope>NUCLEOTIDE SEQUENCE</scope>
</reference>
<dbReference type="Gene3D" id="3.30.200.20">
    <property type="entry name" value="Phosphorylase Kinase, domain 1"/>
    <property type="match status" value="1"/>
</dbReference>
<dbReference type="InterPro" id="IPR011009">
    <property type="entry name" value="Kinase-like_dom_sf"/>
</dbReference>
<dbReference type="Pfam" id="PF24545">
    <property type="entry name" value="Ig_TPPC8_1st"/>
    <property type="match status" value="1"/>
</dbReference>
<dbReference type="Pfam" id="PF24542">
    <property type="entry name" value="Ig_TPPC8_C"/>
    <property type="match status" value="1"/>
</dbReference>
<feature type="binding site" evidence="11">
    <location>
        <position position="1450"/>
    </location>
    <ligand>
        <name>ATP</name>
        <dbReference type="ChEBI" id="CHEBI:30616"/>
    </ligand>
</feature>
<dbReference type="GO" id="GO:0005524">
    <property type="term" value="F:ATP binding"/>
    <property type="evidence" value="ECO:0007669"/>
    <property type="project" value="UniProtKB-UniRule"/>
</dbReference>
<dbReference type="PROSITE" id="PS50011">
    <property type="entry name" value="PROTEIN_KINASE_DOM"/>
    <property type="match status" value="1"/>
</dbReference>
<dbReference type="InterPro" id="IPR008271">
    <property type="entry name" value="Ser/Thr_kinase_AS"/>
</dbReference>
<name>A0A9P0XDU3_PIEBR</name>
<comment type="catalytic activity">
    <reaction evidence="8">
        <text>L-seryl-[protein] + ATP = O-phospho-L-seryl-[protein] + ADP + H(+)</text>
        <dbReference type="Rhea" id="RHEA:17989"/>
        <dbReference type="Rhea" id="RHEA-COMP:9863"/>
        <dbReference type="Rhea" id="RHEA-COMP:11604"/>
        <dbReference type="ChEBI" id="CHEBI:15378"/>
        <dbReference type="ChEBI" id="CHEBI:29999"/>
        <dbReference type="ChEBI" id="CHEBI:30616"/>
        <dbReference type="ChEBI" id="CHEBI:83421"/>
        <dbReference type="ChEBI" id="CHEBI:456216"/>
        <dbReference type="EC" id="2.7.11.1"/>
    </reaction>
</comment>
<dbReference type="EMBL" id="CALOZG010000013">
    <property type="protein sequence ID" value="CAH4031118.1"/>
    <property type="molecule type" value="Genomic_DNA"/>
</dbReference>
<comment type="subunit">
    <text evidence="1">Tetramer of two alpha and two beta chains.</text>
</comment>
<evidence type="ECO:0000256" key="11">
    <source>
        <dbReference type="PROSITE-ProRule" id="PRU10141"/>
    </source>
</evidence>
<dbReference type="EC" id="2.7.11.1" evidence="2"/>
<protein>
    <recommendedName>
        <fullName evidence="10">Casein kinase II subunit alpha</fullName>
        <ecNumber evidence="2">2.7.11.1</ecNumber>
    </recommendedName>
</protein>
<evidence type="ECO:0000256" key="4">
    <source>
        <dbReference type="ARBA" id="ARBA00022679"/>
    </source>
</evidence>
<evidence type="ECO:0000256" key="12">
    <source>
        <dbReference type="SAM" id="MobiDB-lite"/>
    </source>
</evidence>
<evidence type="ECO:0000256" key="9">
    <source>
        <dbReference type="ARBA" id="ARBA00057837"/>
    </source>
</evidence>
<dbReference type="Gene3D" id="1.10.510.10">
    <property type="entry name" value="Transferase(Phosphotransferase) domain 1"/>
    <property type="match status" value="1"/>
</dbReference>
<keyword evidence="4" id="KW-0808">Transferase</keyword>